<dbReference type="RefSeq" id="WP_420810145.1">
    <property type="nucleotide sequence ID" value="NZ_QPJC01000004.1"/>
</dbReference>
<evidence type="ECO:0000313" key="2">
    <source>
        <dbReference type="EMBL" id="RCW44667.1"/>
    </source>
</evidence>
<feature type="region of interest" description="Disordered" evidence="1">
    <location>
        <begin position="1"/>
        <end position="38"/>
    </location>
</feature>
<comment type="caution">
    <text evidence="2">The sequence shown here is derived from an EMBL/GenBank/DDBJ whole genome shotgun (WGS) entry which is preliminary data.</text>
</comment>
<dbReference type="AlphaFoldDB" id="A0A368VWY7"/>
<evidence type="ECO:0000313" key="3">
    <source>
        <dbReference type="Proteomes" id="UP000253495"/>
    </source>
</evidence>
<keyword evidence="3" id="KW-1185">Reference proteome</keyword>
<evidence type="ECO:0000256" key="1">
    <source>
        <dbReference type="SAM" id="MobiDB-lite"/>
    </source>
</evidence>
<dbReference type="Proteomes" id="UP000253495">
    <property type="component" value="Unassembled WGS sequence"/>
</dbReference>
<dbReference type="EMBL" id="QPJC01000004">
    <property type="protein sequence ID" value="RCW44667.1"/>
    <property type="molecule type" value="Genomic_DNA"/>
</dbReference>
<gene>
    <name evidence="2" type="ORF">DFQ14_104256</name>
</gene>
<proteinExistence type="predicted"/>
<protein>
    <submittedName>
        <fullName evidence="2">Uncharacterized protein</fullName>
    </submittedName>
</protein>
<name>A0A368VWY7_9ACTN</name>
<sequence>MKQHGHSSIGVTMSIHAHVPGDTKREMSTRMNQFLGGD</sequence>
<accession>A0A368VWY7</accession>
<feature type="compositionally biased region" description="Basic and acidic residues" evidence="1">
    <location>
        <begin position="19"/>
        <end position="28"/>
    </location>
</feature>
<reference evidence="2 3" key="1">
    <citation type="submission" date="2018-07" db="EMBL/GenBank/DDBJ databases">
        <title>Genomic Encyclopedia of Type Strains, Phase III (KMG-III): the genomes of soil and plant-associated and newly described type strains.</title>
        <authorList>
            <person name="Whitman W."/>
        </authorList>
    </citation>
    <scope>NUCLEOTIDE SEQUENCE [LARGE SCALE GENOMIC DNA]</scope>
    <source>
        <strain evidence="2 3">CECT 8575</strain>
    </source>
</reference>
<organism evidence="2 3">
    <name type="scientific">Halopolyspora algeriensis</name>
    <dbReference type="NCBI Taxonomy" id="1500506"/>
    <lineage>
        <taxon>Bacteria</taxon>
        <taxon>Bacillati</taxon>
        <taxon>Actinomycetota</taxon>
        <taxon>Actinomycetes</taxon>
        <taxon>Actinomycetes incertae sedis</taxon>
        <taxon>Halopolyspora</taxon>
    </lineage>
</organism>